<dbReference type="EMBL" id="CM001221">
    <property type="protein sequence ID" value="KEH27360.1"/>
    <property type="molecule type" value="Genomic_DNA"/>
</dbReference>
<dbReference type="HOGENOM" id="CLU_1789789_0_0_1"/>
<evidence type="ECO:0000313" key="2">
    <source>
        <dbReference type="EnsemblPlants" id="KEH27360"/>
    </source>
</evidence>
<dbReference type="Proteomes" id="UP000002051">
    <property type="component" value="Chromosome 5"/>
</dbReference>
<reference evidence="1 3" key="2">
    <citation type="journal article" date="2014" name="BMC Genomics">
        <title>An improved genome release (version Mt4.0) for the model legume Medicago truncatula.</title>
        <authorList>
            <person name="Tang H."/>
            <person name="Krishnakumar V."/>
            <person name="Bidwell S."/>
            <person name="Rosen B."/>
            <person name="Chan A."/>
            <person name="Zhou S."/>
            <person name="Gentzbittel L."/>
            <person name="Childs K.L."/>
            <person name="Yandell M."/>
            <person name="Gundlach H."/>
            <person name="Mayer K.F."/>
            <person name="Schwartz D.C."/>
            <person name="Town C.D."/>
        </authorList>
    </citation>
    <scope>GENOME REANNOTATION</scope>
    <source>
        <strain evidence="1">A17</strain>
        <strain evidence="2 3">cv. Jemalong A17</strain>
    </source>
</reference>
<evidence type="ECO:0000313" key="1">
    <source>
        <dbReference type="EMBL" id="KEH27360.1"/>
    </source>
</evidence>
<organism evidence="1 3">
    <name type="scientific">Medicago truncatula</name>
    <name type="common">Barrel medic</name>
    <name type="synonym">Medicago tribuloides</name>
    <dbReference type="NCBI Taxonomy" id="3880"/>
    <lineage>
        <taxon>Eukaryota</taxon>
        <taxon>Viridiplantae</taxon>
        <taxon>Streptophyta</taxon>
        <taxon>Embryophyta</taxon>
        <taxon>Tracheophyta</taxon>
        <taxon>Spermatophyta</taxon>
        <taxon>Magnoliopsida</taxon>
        <taxon>eudicotyledons</taxon>
        <taxon>Gunneridae</taxon>
        <taxon>Pentapetalae</taxon>
        <taxon>rosids</taxon>
        <taxon>fabids</taxon>
        <taxon>Fabales</taxon>
        <taxon>Fabaceae</taxon>
        <taxon>Papilionoideae</taxon>
        <taxon>50 kb inversion clade</taxon>
        <taxon>NPAAA clade</taxon>
        <taxon>Hologalegina</taxon>
        <taxon>IRL clade</taxon>
        <taxon>Trifolieae</taxon>
        <taxon>Medicago</taxon>
    </lineage>
</organism>
<reference evidence="2" key="3">
    <citation type="submission" date="2015-04" db="UniProtKB">
        <authorList>
            <consortium name="EnsemblPlants"/>
        </authorList>
    </citation>
    <scope>IDENTIFICATION</scope>
    <source>
        <strain evidence="2">cv. Jemalong A17</strain>
    </source>
</reference>
<proteinExistence type="predicted"/>
<dbReference type="AlphaFoldDB" id="A0A072UNG1"/>
<accession>A0A072UNG1</accession>
<evidence type="ECO:0000313" key="3">
    <source>
        <dbReference type="Proteomes" id="UP000002051"/>
    </source>
</evidence>
<sequence length="145" mass="16462">MTNHYFSQELLTYTEEATSDEDKAGKHEGATGRLALTISEHKTLWSDKQRLPPIVSKECLEHTCSIMVMVMTLEDDSSPPHTKGKMHACYGLWGVFANQFSMLFGTATYLLSLSLETKGTCPNLWCWDFNHYVHCFNLKKLLPAL</sequence>
<name>A0A072UNG1_MEDTR</name>
<keyword evidence="3" id="KW-1185">Reference proteome</keyword>
<gene>
    <name evidence="1" type="ordered locus">MTR_5g006815</name>
</gene>
<protein>
    <submittedName>
        <fullName evidence="1 2">Uncharacterized protein</fullName>
    </submittedName>
</protein>
<reference evidence="1 3" key="1">
    <citation type="journal article" date="2011" name="Nature">
        <title>The Medicago genome provides insight into the evolution of rhizobial symbioses.</title>
        <authorList>
            <person name="Young N.D."/>
            <person name="Debelle F."/>
            <person name="Oldroyd G.E."/>
            <person name="Geurts R."/>
            <person name="Cannon S.B."/>
            <person name="Udvardi M.K."/>
            <person name="Benedito V.A."/>
            <person name="Mayer K.F."/>
            <person name="Gouzy J."/>
            <person name="Schoof H."/>
            <person name="Van de Peer Y."/>
            <person name="Proost S."/>
            <person name="Cook D.R."/>
            <person name="Meyers B.C."/>
            <person name="Spannagl M."/>
            <person name="Cheung F."/>
            <person name="De Mita S."/>
            <person name="Krishnakumar V."/>
            <person name="Gundlach H."/>
            <person name="Zhou S."/>
            <person name="Mudge J."/>
            <person name="Bharti A.K."/>
            <person name="Murray J.D."/>
            <person name="Naoumkina M.A."/>
            <person name="Rosen B."/>
            <person name="Silverstein K.A."/>
            <person name="Tang H."/>
            <person name="Rombauts S."/>
            <person name="Zhao P.X."/>
            <person name="Zhou P."/>
            <person name="Barbe V."/>
            <person name="Bardou P."/>
            <person name="Bechner M."/>
            <person name="Bellec A."/>
            <person name="Berger A."/>
            <person name="Berges H."/>
            <person name="Bidwell S."/>
            <person name="Bisseling T."/>
            <person name="Choisne N."/>
            <person name="Couloux A."/>
            <person name="Denny R."/>
            <person name="Deshpande S."/>
            <person name="Dai X."/>
            <person name="Doyle J.J."/>
            <person name="Dudez A.M."/>
            <person name="Farmer A.D."/>
            <person name="Fouteau S."/>
            <person name="Franken C."/>
            <person name="Gibelin C."/>
            <person name="Gish J."/>
            <person name="Goldstein S."/>
            <person name="Gonzalez A.J."/>
            <person name="Green P.J."/>
            <person name="Hallab A."/>
            <person name="Hartog M."/>
            <person name="Hua A."/>
            <person name="Humphray S.J."/>
            <person name="Jeong D.H."/>
            <person name="Jing Y."/>
            <person name="Jocker A."/>
            <person name="Kenton S.M."/>
            <person name="Kim D.J."/>
            <person name="Klee K."/>
            <person name="Lai H."/>
            <person name="Lang C."/>
            <person name="Lin S."/>
            <person name="Macmil S.L."/>
            <person name="Magdelenat G."/>
            <person name="Matthews L."/>
            <person name="McCorrison J."/>
            <person name="Monaghan E.L."/>
            <person name="Mun J.H."/>
            <person name="Najar F.Z."/>
            <person name="Nicholson C."/>
            <person name="Noirot C."/>
            <person name="O'Bleness M."/>
            <person name="Paule C.R."/>
            <person name="Poulain J."/>
            <person name="Prion F."/>
            <person name="Qin B."/>
            <person name="Qu C."/>
            <person name="Retzel E.F."/>
            <person name="Riddle C."/>
            <person name="Sallet E."/>
            <person name="Samain S."/>
            <person name="Samson N."/>
            <person name="Sanders I."/>
            <person name="Saurat O."/>
            <person name="Scarpelli C."/>
            <person name="Schiex T."/>
            <person name="Segurens B."/>
            <person name="Severin A.J."/>
            <person name="Sherrier D.J."/>
            <person name="Shi R."/>
            <person name="Sims S."/>
            <person name="Singer S.R."/>
            <person name="Sinharoy S."/>
            <person name="Sterck L."/>
            <person name="Viollet A."/>
            <person name="Wang B.B."/>
            <person name="Wang K."/>
            <person name="Wang M."/>
            <person name="Wang X."/>
            <person name="Warfsmann J."/>
            <person name="Weissenbach J."/>
            <person name="White D.D."/>
            <person name="White J.D."/>
            <person name="Wiley G.B."/>
            <person name="Wincker P."/>
            <person name="Xing Y."/>
            <person name="Yang L."/>
            <person name="Yao Z."/>
            <person name="Ying F."/>
            <person name="Zhai J."/>
            <person name="Zhou L."/>
            <person name="Zuber A."/>
            <person name="Denarie J."/>
            <person name="Dixon R.A."/>
            <person name="May G.D."/>
            <person name="Schwartz D.C."/>
            <person name="Rogers J."/>
            <person name="Quetier F."/>
            <person name="Town C.D."/>
            <person name="Roe B.A."/>
        </authorList>
    </citation>
    <scope>NUCLEOTIDE SEQUENCE [LARGE SCALE GENOMIC DNA]</scope>
    <source>
        <strain evidence="1">A17</strain>
        <strain evidence="2 3">cv. Jemalong A17</strain>
    </source>
</reference>
<dbReference type="EnsemblPlants" id="KEH27360">
    <property type="protein sequence ID" value="KEH27360"/>
    <property type="gene ID" value="MTR_5g006815"/>
</dbReference>